<evidence type="ECO:0000256" key="1">
    <source>
        <dbReference type="SAM" id="MobiDB-lite"/>
    </source>
</evidence>
<organism evidence="2 3">
    <name type="scientific">Ensete ventricosum</name>
    <name type="common">Abyssinian banana</name>
    <name type="synonym">Musa ensete</name>
    <dbReference type="NCBI Taxonomy" id="4639"/>
    <lineage>
        <taxon>Eukaryota</taxon>
        <taxon>Viridiplantae</taxon>
        <taxon>Streptophyta</taxon>
        <taxon>Embryophyta</taxon>
        <taxon>Tracheophyta</taxon>
        <taxon>Spermatophyta</taxon>
        <taxon>Magnoliopsida</taxon>
        <taxon>Liliopsida</taxon>
        <taxon>Zingiberales</taxon>
        <taxon>Musaceae</taxon>
        <taxon>Ensete</taxon>
    </lineage>
</organism>
<sequence length="71" mass="7888">MCLGEWCLGEGKEPRKGADAGESSRSGTDRGWPFRFRSCRRGTHVSLTSCHKRRGDRFLFVDGDVAVGSRV</sequence>
<evidence type="ECO:0000313" key="3">
    <source>
        <dbReference type="Proteomes" id="UP000287651"/>
    </source>
</evidence>
<dbReference type="EMBL" id="AMZH03015736">
    <property type="protein sequence ID" value="RRT45590.1"/>
    <property type="molecule type" value="Genomic_DNA"/>
</dbReference>
<dbReference type="AlphaFoldDB" id="A0A426Y1X0"/>
<evidence type="ECO:0000313" key="2">
    <source>
        <dbReference type="EMBL" id="RRT45590.1"/>
    </source>
</evidence>
<name>A0A426Y1X0_ENSVE</name>
<proteinExistence type="predicted"/>
<accession>A0A426Y1X0</accession>
<dbReference type="Proteomes" id="UP000287651">
    <property type="component" value="Unassembled WGS sequence"/>
</dbReference>
<gene>
    <name evidence="2" type="ORF">B296_00055035</name>
</gene>
<comment type="caution">
    <text evidence="2">The sequence shown here is derived from an EMBL/GenBank/DDBJ whole genome shotgun (WGS) entry which is preliminary data.</text>
</comment>
<reference evidence="2 3" key="1">
    <citation type="journal article" date="2014" name="Agronomy (Basel)">
        <title>A Draft Genome Sequence for Ensete ventricosum, the Drought-Tolerant Tree Against Hunger.</title>
        <authorList>
            <person name="Harrison J."/>
            <person name="Moore K.A."/>
            <person name="Paszkiewicz K."/>
            <person name="Jones T."/>
            <person name="Grant M."/>
            <person name="Ambacheew D."/>
            <person name="Muzemil S."/>
            <person name="Studholme D.J."/>
        </authorList>
    </citation>
    <scope>NUCLEOTIDE SEQUENCE [LARGE SCALE GENOMIC DNA]</scope>
</reference>
<feature type="region of interest" description="Disordered" evidence="1">
    <location>
        <begin position="11"/>
        <end position="31"/>
    </location>
</feature>
<protein>
    <submittedName>
        <fullName evidence="2">Uncharacterized protein</fullName>
    </submittedName>
</protein>